<evidence type="ECO:0000313" key="2">
    <source>
        <dbReference type="EMBL" id="SOC48553.1"/>
    </source>
</evidence>
<keyword evidence="2" id="KW-0378">Hydrolase</keyword>
<sequence length="149" mass="16594">MTEEGPRAVTLAITSRRLSMGDVDQVIAFYGRYFSWMDDGFSELLRVLGHPVSGILQDGYGLPVVETGCRYLRAVGLDESLRIETAVVATRRTSLDIGHVMWADDDQVAVAQTTHVWVRRTPELSPEPVPQWIRAAVTIPEGYQPPPSR</sequence>
<gene>
    <name evidence="2" type="ORF">SAMN05660748_1249</name>
</gene>
<dbReference type="EMBL" id="OBQI01000002">
    <property type="protein sequence ID" value="SOC48553.1"/>
    <property type="molecule type" value="Genomic_DNA"/>
</dbReference>
<feature type="domain" description="Thioesterase" evidence="1">
    <location>
        <begin position="28"/>
        <end position="109"/>
    </location>
</feature>
<evidence type="ECO:0000259" key="1">
    <source>
        <dbReference type="Pfam" id="PF03061"/>
    </source>
</evidence>
<protein>
    <submittedName>
        <fullName evidence="2">Acyl-CoA thioester hydrolase, YbgC/YbaW family</fullName>
    </submittedName>
</protein>
<dbReference type="Proteomes" id="UP000219435">
    <property type="component" value="Unassembled WGS sequence"/>
</dbReference>
<dbReference type="Pfam" id="PF03061">
    <property type="entry name" value="4HBT"/>
    <property type="match status" value="1"/>
</dbReference>
<keyword evidence="3" id="KW-1185">Reference proteome</keyword>
<dbReference type="Gene3D" id="3.10.129.10">
    <property type="entry name" value="Hotdog Thioesterase"/>
    <property type="match status" value="1"/>
</dbReference>
<dbReference type="InterPro" id="IPR029069">
    <property type="entry name" value="HotDog_dom_sf"/>
</dbReference>
<dbReference type="AlphaFoldDB" id="A0A285V3G2"/>
<proteinExistence type="predicted"/>
<accession>A0A285V3G2</accession>
<dbReference type="GO" id="GO:0016787">
    <property type="term" value="F:hydrolase activity"/>
    <property type="evidence" value="ECO:0007669"/>
    <property type="project" value="UniProtKB-KW"/>
</dbReference>
<organism evidence="2 3">
    <name type="scientific">Blastococcus aggregatus</name>
    <dbReference type="NCBI Taxonomy" id="38502"/>
    <lineage>
        <taxon>Bacteria</taxon>
        <taxon>Bacillati</taxon>
        <taxon>Actinomycetota</taxon>
        <taxon>Actinomycetes</taxon>
        <taxon>Geodermatophilales</taxon>
        <taxon>Geodermatophilaceae</taxon>
        <taxon>Blastococcus</taxon>
    </lineage>
</organism>
<dbReference type="SUPFAM" id="SSF54637">
    <property type="entry name" value="Thioesterase/thiol ester dehydrase-isomerase"/>
    <property type="match status" value="1"/>
</dbReference>
<dbReference type="CDD" id="cd00586">
    <property type="entry name" value="4HBT"/>
    <property type="match status" value="1"/>
</dbReference>
<reference evidence="3" key="1">
    <citation type="submission" date="2017-08" db="EMBL/GenBank/DDBJ databases">
        <authorList>
            <person name="Varghese N."/>
            <person name="Submissions S."/>
        </authorList>
    </citation>
    <scope>NUCLEOTIDE SEQUENCE [LARGE SCALE GENOMIC DNA]</scope>
    <source>
        <strain evidence="3">DSM 4725</strain>
    </source>
</reference>
<evidence type="ECO:0000313" key="3">
    <source>
        <dbReference type="Proteomes" id="UP000219435"/>
    </source>
</evidence>
<name>A0A285V3G2_9ACTN</name>
<dbReference type="InterPro" id="IPR006683">
    <property type="entry name" value="Thioestr_dom"/>
</dbReference>